<evidence type="ECO:0000256" key="1">
    <source>
        <dbReference type="SAM" id="MobiDB-lite"/>
    </source>
</evidence>
<keyword evidence="3" id="KW-1185">Reference proteome</keyword>
<accession>I1CKH4</accession>
<evidence type="ECO:0000313" key="3">
    <source>
        <dbReference type="Proteomes" id="UP000009138"/>
    </source>
</evidence>
<evidence type="ECO:0000313" key="2">
    <source>
        <dbReference type="EMBL" id="EIE88954.1"/>
    </source>
</evidence>
<dbReference type="EMBL" id="CH476743">
    <property type="protein sequence ID" value="EIE88954.1"/>
    <property type="molecule type" value="Genomic_DNA"/>
</dbReference>
<dbReference type="InParanoid" id="I1CKH4"/>
<proteinExistence type="predicted"/>
<sequence length="64" mass="7464">MSIFTNNLRNSGTINLYQSSKRDLKEGTDSDSSQSDPQVKRTRFLNYFHGNGQKQWNPERRVSQ</sequence>
<dbReference type="RefSeq" id="XP_067524350.1">
    <property type="nucleotide sequence ID" value="XM_067668249.1"/>
</dbReference>
<dbReference type="Proteomes" id="UP000009138">
    <property type="component" value="Unassembled WGS sequence"/>
</dbReference>
<dbReference type="AlphaFoldDB" id="I1CKH4"/>
<name>I1CKH4_RHIO9</name>
<organism evidence="2 3">
    <name type="scientific">Rhizopus delemar (strain RA 99-880 / ATCC MYA-4621 / FGSC 9543 / NRRL 43880)</name>
    <name type="common">Mucormycosis agent</name>
    <name type="synonym">Rhizopus arrhizus var. delemar</name>
    <dbReference type="NCBI Taxonomy" id="246409"/>
    <lineage>
        <taxon>Eukaryota</taxon>
        <taxon>Fungi</taxon>
        <taxon>Fungi incertae sedis</taxon>
        <taxon>Mucoromycota</taxon>
        <taxon>Mucoromycotina</taxon>
        <taxon>Mucoromycetes</taxon>
        <taxon>Mucorales</taxon>
        <taxon>Mucorineae</taxon>
        <taxon>Rhizopodaceae</taxon>
        <taxon>Rhizopus</taxon>
    </lineage>
</organism>
<reference evidence="2 3" key="1">
    <citation type="journal article" date="2009" name="PLoS Genet.">
        <title>Genomic analysis of the basal lineage fungus Rhizopus oryzae reveals a whole-genome duplication.</title>
        <authorList>
            <person name="Ma L.-J."/>
            <person name="Ibrahim A.S."/>
            <person name="Skory C."/>
            <person name="Grabherr M.G."/>
            <person name="Burger G."/>
            <person name="Butler M."/>
            <person name="Elias M."/>
            <person name="Idnurm A."/>
            <person name="Lang B.F."/>
            <person name="Sone T."/>
            <person name="Abe A."/>
            <person name="Calvo S.E."/>
            <person name="Corrochano L.M."/>
            <person name="Engels R."/>
            <person name="Fu J."/>
            <person name="Hansberg W."/>
            <person name="Kim J.-M."/>
            <person name="Kodira C.D."/>
            <person name="Koehrsen M.J."/>
            <person name="Liu B."/>
            <person name="Miranda-Saavedra D."/>
            <person name="O'Leary S."/>
            <person name="Ortiz-Castellanos L."/>
            <person name="Poulter R."/>
            <person name="Rodriguez-Romero J."/>
            <person name="Ruiz-Herrera J."/>
            <person name="Shen Y.-Q."/>
            <person name="Zeng Q."/>
            <person name="Galagan J."/>
            <person name="Birren B.W."/>
            <person name="Cuomo C.A."/>
            <person name="Wickes B.L."/>
        </authorList>
    </citation>
    <scope>NUCLEOTIDE SEQUENCE [LARGE SCALE GENOMIC DNA]</scope>
    <source>
        <strain evidence="3">RA 99-880 / ATCC MYA-4621 / FGSC 9543 / NRRL 43880</strain>
    </source>
</reference>
<protein>
    <submittedName>
        <fullName evidence="2">Uncharacterized protein</fullName>
    </submittedName>
</protein>
<gene>
    <name evidence="2" type="ORF">RO3G_13665</name>
</gene>
<feature type="region of interest" description="Disordered" evidence="1">
    <location>
        <begin position="19"/>
        <end position="40"/>
    </location>
</feature>
<dbReference type="VEuPathDB" id="FungiDB:RO3G_13665"/>
<dbReference type="GeneID" id="93620630"/>